<name>A0A812JBL8_9DINO</name>
<feature type="region of interest" description="Disordered" evidence="1">
    <location>
        <begin position="45"/>
        <end position="68"/>
    </location>
</feature>
<sequence length="107" mass="11339">MEFRVLRLGVPSGFWPASAHAAYPVPSFLVQAAYERAEVAAEKAAKEAAKEAAKKAQQKKGPAKASTEDAAKARGEGCMYASRVGCSDAACSGVLRRHLQNDVKSMV</sequence>
<evidence type="ECO:0000256" key="1">
    <source>
        <dbReference type="SAM" id="MobiDB-lite"/>
    </source>
</evidence>
<dbReference type="EMBL" id="CAJNDS010000402">
    <property type="protein sequence ID" value="CAE7202421.1"/>
    <property type="molecule type" value="Genomic_DNA"/>
</dbReference>
<evidence type="ECO:0000313" key="2">
    <source>
        <dbReference type="EMBL" id="CAE7202421.1"/>
    </source>
</evidence>
<dbReference type="Proteomes" id="UP000604046">
    <property type="component" value="Unassembled WGS sequence"/>
</dbReference>
<comment type="caution">
    <text evidence="2">The sequence shown here is derived from an EMBL/GenBank/DDBJ whole genome shotgun (WGS) entry which is preliminary data.</text>
</comment>
<gene>
    <name evidence="2" type="ORF">SNAT2548_LOCUS6130</name>
</gene>
<protein>
    <submittedName>
        <fullName evidence="2">Uncharacterized protein</fullName>
    </submittedName>
</protein>
<proteinExistence type="predicted"/>
<dbReference type="AlphaFoldDB" id="A0A812JBL8"/>
<evidence type="ECO:0000313" key="3">
    <source>
        <dbReference type="Proteomes" id="UP000604046"/>
    </source>
</evidence>
<accession>A0A812JBL8</accession>
<reference evidence="2" key="1">
    <citation type="submission" date="2021-02" db="EMBL/GenBank/DDBJ databases">
        <authorList>
            <person name="Dougan E. K."/>
            <person name="Rhodes N."/>
            <person name="Thang M."/>
            <person name="Chan C."/>
        </authorList>
    </citation>
    <scope>NUCLEOTIDE SEQUENCE</scope>
</reference>
<keyword evidence="3" id="KW-1185">Reference proteome</keyword>
<organism evidence="2 3">
    <name type="scientific">Symbiodinium natans</name>
    <dbReference type="NCBI Taxonomy" id="878477"/>
    <lineage>
        <taxon>Eukaryota</taxon>
        <taxon>Sar</taxon>
        <taxon>Alveolata</taxon>
        <taxon>Dinophyceae</taxon>
        <taxon>Suessiales</taxon>
        <taxon>Symbiodiniaceae</taxon>
        <taxon>Symbiodinium</taxon>
    </lineage>
</organism>
<feature type="compositionally biased region" description="Basic and acidic residues" evidence="1">
    <location>
        <begin position="45"/>
        <end position="54"/>
    </location>
</feature>